<proteinExistence type="predicted"/>
<evidence type="ECO:0000313" key="2">
    <source>
        <dbReference type="EMBL" id="GAA5803763.1"/>
    </source>
</evidence>
<comment type="caution">
    <text evidence="2">The sequence shown here is derived from an EMBL/GenBank/DDBJ whole genome shotgun (WGS) entry which is preliminary data.</text>
</comment>
<accession>A0ABP9YA42</accession>
<feature type="compositionally biased region" description="Polar residues" evidence="1">
    <location>
        <begin position="48"/>
        <end position="69"/>
    </location>
</feature>
<organism evidence="2 3">
    <name type="scientific">Helicostylum pulchrum</name>
    <dbReference type="NCBI Taxonomy" id="562976"/>
    <lineage>
        <taxon>Eukaryota</taxon>
        <taxon>Fungi</taxon>
        <taxon>Fungi incertae sedis</taxon>
        <taxon>Mucoromycota</taxon>
        <taxon>Mucoromycotina</taxon>
        <taxon>Mucoromycetes</taxon>
        <taxon>Mucorales</taxon>
        <taxon>Mucorineae</taxon>
        <taxon>Mucoraceae</taxon>
        <taxon>Helicostylum</taxon>
    </lineage>
</organism>
<name>A0ABP9YA42_9FUNG</name>
<dbReference type="Proteomes" id="UP001476247">
    <property type="component" value="Unassembled WGS sequence"/>
</dbReference>
<feature type="region of interest" description="Disordered" evidence="1">
    <location>
        <begin position="48"/>
        <end position="136"/>
    </location>
</feature>
<keyword evidence="3" id="KW-1185">Reference proteome</keyword>
<dbReference type="EMBL" id="BAABUJ010000030">
    <property type="protein sequence ID" value="GAA5803763.1"/>
    <property type="molecule type" value="Genomic_DNA"/>
</dbReference>
<sequence>MGLKSAIIKIASKMRFCSPSDNASTSYSPRRSYTAAYTNYFRRPYNAASTSYTPQHPSNVSSTSSTPQHTRPIASGSGSNVASASPALRLSKRSRPTAAGSTQQHSVLGAGTPVAGTPVAVTPANGTPSNETAIDDAPVNETTTNVTTINETPADDTNVVQAGLSYRINITSEELQERYGETITRLEEVLEHKLHEPKGSRSSNNIFPIIEVLFAIAENSIRLHKIPNSELFGLYTRELREFKKFFENYGNRAILASDIRSSTITGEQSKDLPLDKDKSDN</sequence>
<protein>
    <submittedName>
        <fullName evidence="2">Uncharacterized protein</fullName>
    </submittedName>
</protein>
<evidence type="ECO:0000256" key="1">
    <source>
        <dbReference type="SAM" id="MobiDB-lite"/>
    </source>
</evidence>
<gene>
    <name evidence="2" type="ORF">HPULCUR_009247</name>
</gene>
<feature type="compositionally biased region" description="Low complexity" evidence="1">
    <location>
        <begin position="74"/>
        <end position="87"/>
    </location>
</feature>
<evidence type="ECO:0000313" key="3">
    <source>
        <dbReference type="Proteomes" id="UP001476247"/>
    </source>
</evidence>
<reference evidence="2 3" key="1">
    <citation type="submission" date="2024-04" db="EMBL/GenBank/DDBJ databases">
        <title>genome sequences of Mucor flavus KT1a and Helicostylum pulchrum KT1b strains isolation_sourced from the surface of a dry-aged beef.</title>
        <authorList>
            <person name="Toyotome T."/>
            <person name="Hosono M."/>
            <person name="Torimaru M."/>
            <person name="Fukuda K."/>
            <person name="Mikami N."/>
        </authorList>
    </citation>
    <scope>NUCLEOTIDE SEQUENCE [LARGE SCALE GENOMIC DNA]</scope>
    <source>
        <strain evidence="2 3">KT1b</strain>
    </source>
</reference>